<reference evidence="2 3" key="1">
    <citation type="submission" date="2023-07" db="EMBL/GenBank/DDBJ databases">
        <authorList>
            <person name="Kim M.K."/>
        </authorList>
    </citation>
    <scope>NUCLEOTIDE SEQUENCE [LARGE SCALE GENOMIC DNA]</scope>
    <source>
        <strain evidence="2 3">KR1UV-12</strain>
    </source>
</reference>
<dbReference type="EMBL" id="JAUUDS010000001">
    <property type="protein sequence ID" value="MDP1025917.1"/>
    <property type="molecule type" value="Genomic_DNA"/>
</dbReference>
<protein>
    <submittedName>
        <fullName evidence="2">Uracil-DNA glycosylase family protein</fullName>
    </submittedName>
</protein>
<organism evidence="2 3">
    <name type="scientific">Sphingomonas aurea</name>
    <dbReference type="NCBI Taxonomy" id="3063994"/>
    <lineage>
        <taxon>Bacteria</taxon>
        <taxon>Pseudomonadati</taxon>
        <taxon>Pseudomonadota</taxon>
        <taxon>Alphaproteobacteria</taxon>
        <taxon>Sphingomonadales</taxon>
        <taxon>Sphingomonadaceae</taxon>
        <taxon>Sphingomonas</taxon>
    </lineage>
</organism>
<dbReference type="SUPFAM" id="SSF52141">
    <property type="entry name" value="Uracil-DNA glycosylase-like"/>
    <property type="match status" value="1"/>
</dbReference>
<evidence type="ECO:0000313" key="2">
    <source>
        <dbReference type="EMBL" id="MDP1025917.1"/>
    </source>
</evidence>
<evidence type="ECO:0000259" key="1">
    <source>
        <dbReference type="Pfam" id="PF03167"/>
    </source>
</evidence>
<dbReference type="Pfam" id="PF03167">
    <property type="entry name" value="UDG"/>
    <property type="match status" value="1"/>
</dbReference>
<keyword evidence="3" id="KW-1185">Reference proteome</keyword>
<comment type="caution">
    <text evidence="2">The sequence shown here is derived from an EMBL/GenBank/DDBJ whole genome shotgun (WGS) entry which is preliminary data.</text>
</comment>
<dbReference type="Gene3D" id="3.40.470.10">
    <property type="entry name" value="Uracil-DNA glycosylase-like domain"/>
    <property type="match status" value="1"/>
</dbReference>
<dbReference type="InterPro" id="IPR005122">
    <property type="entry name" value="Uracil-DNA_glycosylase-like"/>
</dbReference>
<gene>
    <name evidence="2" type="ORF">Q5H91_01705</name>
</gene>
<sequence>MTRTSFPVQPLVGDAIAERAARLREGHVVALEWLRVPLLAAGRRVPHFDPADGGDRARLLVLLETPGAGMAALSFVSRDNPTGTARNLGRFLDAAGITRAEMVLWNSVPWIVHAPGARNRPLRRGEIAEGLALLPDLLRLLPALRVVLLAGRVAREAAPVVARERPDATILTMPHPSPTYVCTSPAVPQRIGAAMAQARLALDN</sequence>
<evidence type="ECO:0000313" key="3">
    <source>
        <dbReference type="Proteomes" id="UP001230685"/>
    </source>
</evidence>
<dbReference type="Proteomes" id="UP001230685">
    <property type="component" value="Unassembled WGS sequence"/>
</dbReference>
<accession>A0ABT9EG20</accession>
<name>A0ABT9EG20_9SPHN</name>
<dbReference type="InterPro" id="IPR036895">
    <property type="entry name" value="Uracil-DNA_glycosylase-like_sf"/>
</dbReference>
<feature type="domain" description="Uracil-DNA glycosylase-like" evidence="1">
    <location>
        <begin position="53"/>
        <end position="180"/>
    </location>
</feature>
<proteinExistence type="predicted"/>
<dbReference type="RefSeq" id="WP_305171494.1">
    <property type="nucleotide sequence ID" value="NZ_JAUUDS010000001.1"/>
</dbReference>